<keyword evidence="1" id="KW-0472">Membrane</keyword>
<feature type="transmembrane region" description="Helical" evidence="1">
    <location>
        <begin position="50"/>
        <end position="70"/>
    </location>
</feature>
<organism evidence="2 3">
    <name type="scientific">Mycena sanguinolenta</name>
    <dbReference type="NCBI Taxonomy" id="230812"/>
    <lineage>
        <taxon>Eukaryota</taxon>
        <taxon>Fungi</taxon>
        <taxon>Dikarya</taxon>
        <taxon>Basidiomycota</taxon>
        <taxon>Agaricomycotina</taxon>
        <taxon>Agaricomycetes</taxon>
        <taxon>Agaricomycetidae</taxon>
        <taxon>Agaricales</taxon>
        <taxon>Marasmiineae</taxon>
        <taxon>Mycenaceae</taxon>
        <taxon>Mycena</taxon>
    </lineage>
</organism>
<dbReference type="EMBL" id="JACAZH010000021">
    <property type="protein sequence ID" value="KAF7344412.1"/>
    <property type="molecule type" value="Genomic_DNA"/>
</dbReference>
<name>A0A8H7CQD9_9AGAR</name>
<sequence length="257" mass="30531">MPANHVHRFPARAQDLLRRTTFNLSTHQASKRPSCLETINLRQIVRKNRLIWSILCIVVTLCVLQFVGIVGRREEALDPVARDRKRQEWDREVKNHEAMRQAWSVELADHEAIRVGWEAERQEIITMREQLVHDKEEWVRHREDEKHEEERRRQEEEDRIRAGFAWDGLRGDQRCLQHGMRRYTAQLANVPREYDPVKACTETAIEIHGVKIPSPDRCEDRGCAGVFGHWIVNYSEPACVTHFDFFQEQRLHCAWIW</sequence>
<evidence type="ECO:0000313" key="2">
    <source>
        <dbReference type="EMBL" id="KAF7344412.1"/>
    </source>
</evidence>
<gene>
    <name evidence="2" type="ORF">MSAN_01922400</name>
</gene>
<reference evidence="2" key="1">
    <citation type="submission" date="2020-05" db="EMBL/GenBank/DDBJ databases">
        <title>Mycena genomes resolve the evolution of fungal bioluminescence.</title>
        <authorList>
            <person name="Tsai I.J."/>
        </authorList>
    </citation>
    <scope>NUCLEOTIDE SEQUENCE</scope>
    <source>
        <strain evidence="2">160909Yilan</strain>
    </source>
</reference>
<dbReference type="AlphaFoldDB" id="A0A8H7CQD9"/>
<accession>A0A8H7CQD9</accession>
<comment type="caution">
    <text evidence="2">The sequence shown here is derived from an EMBL/GenBank/DDBJ whole genome shotgun (WGS) entry which is preliminary data.</text>
</comment>
<keyword evidence="3" id="KW-1185">Reference proteome</keyword>
<protein>
    <submittedName>
        <fullName evidence="2">Uncharacterized protein</fullName>
    </submittedName>
</protein>
<evidence type="ECO:0000313" key="3">
    <source>
        <dbReference type="Proteomes" id="UP000623467"/>
    </source>
</evidence>
<keyword evidence="1" id="KW-1133">Transmembrane helix</keyword>
<dbReference type="Proteomes" id="UP000623467">
    <property type="component" value="Unassembled WGS sequence"/>
</dbReference>
<dbReference type="OrthoDB" id="3153758at2759"/>
<keyword evidence="1" id="KW-0812">Transmembrane</keyword>
<proteinExistence type="predicted"/>
<evidence type="ECO:0000256" key="1">
    <source>
        <dbReference type="SAM" id="Phobius"/>
    </source>
</evidence>